<dbReference type="InterPro" id="IPR006912">
    <property type="entry name" value="Harbinger_derived_prot"/>
</dbReference>
<accession>A0AAW2CND0</accession>
<dbReference type="AlphaFoldDB" id="A0AAW2CND0"/>
<evidence type="ECO:0000313" key="1">
    <source>
        <dbReference type="EMBL" id="KAK9998209.1"/>
    </source>
</evidence>
<sequence>MIAYGVTGDFMDEYVRIEETTALWSFKFSFIAVVDIFSEEYMRKPNNEEITKLLAYDKSSIRKKKTIIYKSPRGVYRKDVECAFGVLKARFTIVHGPTRFFYLEKFQEIMKACIILHKIIVEVERDENELVDFDYEQIDEVDNPHIKCHVSMQMDLWHSSKVMNALENKKFILNSSRSLSIIYTNYMASRKNLSV</sequence>
<dbReference type="PANTHER" id="PTHR47150">
    <property type="entry name" value="OS12G0169200 PROTEIN"/>
    <property type="match status" value="1"/>
</dbReference>
<proteinExistence type="predicted"/>
<dbReference type="PANTHER" id="PTHR47150:SF5">
    <property type="entry name" value="OS07G0546750 PROTEIN"/>
    <property type="match status" value="1"/>
</dbReference>
<dbReference type="EMBL" id="JAZDWU010000006">
    <property type="protein sequence ID" value="KAK9998209.1"/>
    <property type="molecule type" value="Genomic_DNA"/>
</dbReference>
<comment type="caution">
    <text evidence="1">The sequence shown here is derived from an EMBL/GenBank/DDBJ whole genome shotgun (WGS) entry which is preliminary data.</text>
</comment>
<dbReference type="Pfam" id="PF04827">
    <property type="entry name" value="Plant_tran"/>
    <property type="match status" value="1"/>
</dbReference>
<evidence type="ECO:0008006" key="3">
    <source>
        <dbReference type="Google" id="ProtNLM"/>
    </source>
</evidence>
<reference evidence="1 2" key="1">
    <citation type="submission" date="2024-01" db="EMBL/GenBank/DDBJ databases">
        <title>A telomere-to-telomere, gap-free genome of sweet tea (Lithocarpus litseifolius).</title>
        <authorList>
            <person name="Zhou J."/>
        </authorList>
    </citation>
    <scope>NUCLEOTIDE SEQUENCE [LARGE SCALE GENOMIC DNA]</scope>
    <source>
        <strain evidence="1">Zhou-2022a</strain>
        <tissue evidence="1">Leaf</tissue>
    </source>
</reference>
<dbReference type="Proteomes" id="UP001459277">
    <property type="component" value="Unassembled WGS sequence"/>
</dbReference>
<name>A0AAW2CND0_9ROSI</name>
<evidence type="ECO:0000313" key="2">
    <source>
        <dbReference type="Proteomes" id="UP001459277"/>
    </source>
</evidence>
<gene>
    <name evidence="1" type="ORF">SO802_017812</name>
</gene>
<keyword evidence="2" id="KW-1185">Reference proteome</keyword>
<organism evidence="1 2">
    <name type="scientific">Lithocarpus litseifolius</name>
    <dbReference type="NCBI Taxonomy" id="425828"/>
    <lineage>
        <taxon>Eukaryota</taxon>
        <taxon>Viridiplantae</taxon>
        <taxon>Streptophyta</taxon>
        <taxon>Embryophyta</taxon>
        <taxon>Tracheophyta</taxon>
        <taxon>Spermatophyta</taxon>
        <taxon>Magnoliopsida</taxon>
        <taxon>eudicotyledons</taxon>
        <taxon>Gunneridae</taxon>
        <taxon>Pentapetalae</taxon>
        <taxon>rosids</taxon>
        <taxon>fabids</taxon>
        <taxon>Fagales</taxon>
        <taxon>Fagaceae</taxon>
        <taxon>Lithocarpus</taxon>
    </lineage>
</organism>
<protein>
    <recommendedName>
        <fullName evidence="3">DDE Tnp4 domain-containing protein</fullName>
    </recommendedName>
</protein>